<evidence type="ECO:0000313" key="1">
    <source>
        <dbReference type="EMBL" id="OGG51760.1"/>
    </source>
</evidence>
<sequence>MLFAKKVVPAPVLSIQAAQCTGLTQALALVKRIWITATSDEKESFNCAERFRLLDFYGIKLTEIINFEHVDADRAKGSFRFWTPRLVAIVELSLEREKTVLTTRSEDGFTETTVLDRWKSVQASVRVHRSWRGEFSTFPDESVFRMRGAALESTDELPLEVVPID</sequence>
<evidence type="ECO:0000313" key="2">
    <source>
        <dbReference type="Proteomes" id="UP000176445"/>
    </source>
</evidence>
<dbReference type="Proteomes" id="UP000176445">
    <property type="component" value="Unassembled WGS sequence"/>
</dbReference>
<reference evidence="1 2" key="1">
    <citation type="journal article" date="2016" name="Nat. Commun.">
        <title>Thousands of microbial genomes shed light on interconnected biogeochemical processes in an aquifer system.</title>
        <authorList>
            <person name="Anantharaman K."/>
            <person name="Brown C.T."/>
            <person name="Hug L.A."/>
            <person name="Sharon I."/>
            <person name="Castelle C.J."/>
            <person name="Probst A.J."/>
            <person name="Thomas B.C."/>
            <person name="Singh A."/>
            <person name="Wilkins M.J."/>
            <person name="Karaoz U."/>
            <person name="Brodie E.L."/>
            <person name="Williams K.H."/>
            <person name="Hubbard S.S."/>
            <person name="Banfield J.F."/>
        </authorList>
    </citation>
    <scope>NUCLEOTIDE SEQUENCE [LARGE SCALE GENOMIC DNA]</scope>
</reference>
<dbReference type="EMBL" id="MFKW01000017">
    <property type="protein sequence ID" value="OGG51760.1"/>
    <property type="molecule type" value="Genomic_DNA"/>
</dbReference>
<accession>A0A1F6CRP6</accession>
<protein>
    <submittedName>
        <fullName evidence="1">Uncharacterized protein</fullName>
    </submittedName>
</protein>
<comment type="caution">
    <text evidence="1">The sequence shown here is derived from an EMBL/GenBank/DDBJ whole genome shotgun (WGS) entry which is preliminary data.</text>
</comment>
<gene>
    <name evidence="1" type="ORF">A2704_07090</name>
</gene>
<name>A0A1F6CRP6_9BACT</name>
<dbReference type="AlphaFoldDB" id="A0A1F6CRP6"/>
<proteinExistence type="predicted"/>
<organism evidence="1 2">
    <name type="scientific">Candidatus Kaiserbacteria bacterium RIFCSPHIGHO2_01_FULL_54_36b</name>
    <dbReference type="NCBI Taxonomy" id="1798483"/>
    <lineage>
        <taxon>Bacteria</taxon>
        <taxon>Candidatus Kaiseribacteriota</taxon>
    </lineage>
</organism>